<dbReference type="Pfam" id="PF00043">
    <property type="entry name" value="GST_C"/>
    <property type="match status" value="1"/>
</dbReference>
<dbReference type="PROSITE" id="PS50405">
    <property type="entry name" value="GST_CTER"/>
    <property type="match status" value="1"/>
</dbReference>
<dbReference type="Proteomes" id="UP000240883">
    <property type="component" value="Unassembled WGS sequence"/>
</dbReference>
<dbReference type="InterPro" id="IPR036282">
    <property type="entry name" value="Glutathione-S-Trfase_C_sf"/>
</dbReference>
<sequence>MSTLKPIKIWGKGGPNPPKIPMILEEIGNIPYEIVQIPLTDIKGPEYTAINPNGRLPAIYDPNTDLTLWESGAIIEYLVEKYDTQRKISFEPGSQEAYHAKQWLFYQVSGQGPYYGQAVWFNVYHPEKLPSAKERYINEIKRVNGVLEGHLEKQKGKGGDGPWLVGGKFSYADLAFLPWQDMAVLFLGSEGISFDDFPNVKDWVARMKARPALNKVLQEVYELLRARGVKV</sequence>
<gene>
    <name evidence="4" type="ORF">BS50DRAFT_572490</name>
</gene>
<protein>
    <submittedName>
        <fullName evidence="4">Glutathione transferase 2</fullName>
    </submittedName>
</protein>
<evidence type="ECO:0000313" key="5">
    <source>
        <dbReference type="Proteomes" id="UP000240883"/>
    </source>
</evidence>
<dbReference type="InterPro" id="IPR010987">
    <property type="entry name" value="Glutathione-S-Trfase_C-like"/>
</dbReference>
<evidence type="ECO:0000256" key="1">
    <source>
        <dbReference type="ARBA" id="ARBA00007409"/>
    </source>
</evidence>
<dbReference type="SFLD" id="SFLDS00019">
    <property type="entry name" value="Glutathione_Transferase_(cytos"/>
    <property type="match status" value="1"/>
</dbReference>
<feature type="domain" description="GST N-terminal" evidence="2">
    <location>
        <begin position="5"/>
        <end position="86"/>
    </location>
</feature>
<keyword evidence="5" id="KW-1185">Reference proteome</keyword>
<dbReference type="Gene3D" id="3.40.30.10">
    <property type="entry name" value="Glutaredoxin"/>
    <property type="match status" value="1"/>
</dbReference>
<dbReference type="PROSITE" id="PS50404">
    <property type="entry name" value="GST_NTER"/>
    <property type="match status" value="1"/>
</dbReference>
<dbReference type="SUPFAM" id="SSF52833">
    <property type="entry name" value="Thioredoxin-like"/>
    <property type="match status" value="1"/>
</dbReference>
<dbReference type="SFLD" id="SFLDG00358">
    <property type="entry name" value="Main_(cytGST)"/>
    <property type="match status" value="1"/>
</dbReference>
<evidence type="ECO:0000259" key="3">
    <source>
        <dbReference type="PROSITE" id="PS50405"/>
    </source>
</evidence>
<dbReference type="PANTHER" id="PTHR44051">
    <property type="entry name" value="GLUTATHIONE S-TRANSFERASE-RELATED"/>
    <property type="match status" value="1"/>
</dbReference>
<dbReference type="InterPro" id="IPR040079">
    <property type="entry name" value="Glutathione_S-Trfase"/>
</dbReference>
<accession>A0A2T2NV73</accession>
<dbReference type="SUPFAM" id="SSF47616">
    <property type="entry name" value="GST C-terminal domain-like"/>
    <property type="match status" value="1"/>
</dbReference>
<dbReference type="STRING" id="1448308.A0A2T2NV73"/>
<dbReference type="InterPro" id="IPR004045">
    <property type="entry name" value="Glutathione_S-Trfase_N"/>
</dbReference>
<name>A0A2T2NV73_CORCC</name>
<organism evidence="4 5">
    <name type="scientific">Corynespora cassiicola Philippines</name>
    <dbReference type="NCBI Taxonomy" id="1448308"/>
    <lineage>
        <taxon>Eukaryota</taxon>
        <taxon>Fungi</taxon>
        <taxon>Dikarya</taxon>
        <taxon>Ascomycota</taxon>
        <taxon>Pezizomycotina</taxon>
        <taxon>Dothideomycetes</taxon>
        <taxon>Pleosporomycetidae</taxon>
        <taxon>Pleosporales</taxon>
        <taxon>Corynesporascaceae</taxon>
        <taxon>Corynespora</taxon>
    </lineage>
</organism>
<evidence type="ECO:0000259" key="2">
    <source>
        <dbReference type="PROSITE" id="PS50404"/>
    </source>
</evidence>
<dbReference type="OrthoDB" id="422574at2759"/>
<evidence type="ECO:0000313" key="4">
    <source>
        <dbReference type="EMBL" id="PSN69341.1"/>
    </source>
</evidence>
<keyword evidence="4" id="KW-0808">Transferase</keyword>
<reference evidence="4 5" key="1">
    <citation type="journal article" date="2018" name="Front. Microbiol.">
        <title>Genome-Wide Analysis of Corynespora cassiicola Leaf Fall Disease Putative Effectors.</title>
        <authorList>
            <person name="Lopez D."/>
            <person name="Ribeiro S."/>
            <person name="Label P."/>
            <person name="Fumanal B."/>
            <person name="Venisse J.S."/>
            <person name="Kohler A."/>
            <person name="de Oliveira R.R."/>
            <person name="Labutti K."/>
            <person name="Lipzen A."/>
            <person name="Lail K."/>
            <person name="Bauer D."/>
            <person name="Ohm R.A."/>
            <person name="Barry K.W."/>
            <person name="Spatafora J."/>
            <person name="Grigoriev I.V."/>
            <person name="Martin F.M."/>
            <person name="Pujade-Renaud V."/>
        </authorList>
    </citation>
    <scope>NUCLEOTIDE SEQUENCE [LARGE SCALE GENOMIC DNA]</scope>
    <source>
        <strain evidence="4 5">Philippines</strain>
    </source>
</reference>
<dbReference type="AlphaFoldDB" id="A0A2T2NV73"/>
<comment type="similarity">
    <text evidence="1">Belongs to the GST superfamily.</text>
</comment>
<dbReference type="CDD" id="cd10293">
    <property type="entry name" value="GST_C_Ure2p"/>
    <property type="match status" value="1"/>
</dbReference>
<dbReference type="PANTHER" id="PTHR44051:SF23">
    <property type="entry name" value="GLUTATHIONE S-TRANSFERASE-LIKE PROTEIN TPCF"/>
    <property type="match status" value="1"/>
</dbReference>
<dbReference type="InterPro" id="IPR036249">
    <property type="entry name" value="Thioredoxin-like_sf"/>
</dbReference>
<dbReference type="CDD" id="cd03048">
    <property type="entry name" value="GST_N_Ure2p_like"/>
    <property type="match status" value="1"/>
</dbReference>
<dbReference type="SFLD" id="SFLDG01151">
    <property type="entry name" value="Main.2:_Nu-like"/>
    <property type="match status" value="1"/>
</dbReference>
<dbReference type="EMBL" id="KZ678133">
    <property type="protein sequence ID" value="PSN69341.1"/>
    <property type="molecule type" value="Genomic_DNA"/>
</dbReference>
<dbReference type="InterPro" id="IPR004046">
    <property type="entry name" value="GST_C"/>
</dbReference>
<dbReference type="GO" id="GO:0016740">
    <property type="term" value="F:transferase activity"/>
    <property type="evidence" value="ECO:0007669"/>
    <property type="project" value="UniProtKB-KW"/>
</dbReference>
<feature type="domain" description="GST C-terminal" evidence="3">
    <location>
        <begin position="93"/>
        <end position="229"/>
    </location>
</feature>
<dbReference type="Gene3D" id="1.20.1050.10">
    <property type="match status" value="1"/>
</dbReference>
<dbReference type="Pfam" id="PF13409">
    <property type="entry name" value="GST_N_2"/>
    <property type="match status" value="1"/>
</dbReference>
<proteinExistence type="inferred from homology"/>